<accession>A0ABQ3IZ57</accession>
<protein>
    <recommendedName>
        <fullName evidence="3">Replication endonuclease</fullName>
    </recommendedName>
</protein>
<dbReference type="EMBL" id="BNCH01000003">
    <property type="protein sequence ID" value="GHE98906.1"/>
    <property type="molecule type" value="Genomic_DNA"/>
</dbReference>
<organism evidence="1 2">
    <name type="scientific">Aliiroseovarius zhejiangensis</name>
    <dbReference type="NCBI Taxonomy" id="1632025"/>
    <lineage>
        <taxon>Bacteria</taxon>
        <taxon>Pseudomonadati</taxon>
        <taxon>Pseudomonadota</taxon>
        <taxon>Alphaproteobacteria</taxon>
        <taxon>Rhodobacterales</taxon>
        <taxon>Paracoccaceae</taxon>
        <taxon>Aliiroseovarius</taxon>
    </lineage>
</organism>
<evidence type="ECO:0000313" key="2">
    <source>
        <dbReference type="Proteomes" id="UP000609802"/>
    </source>
</evidence>
<reference evidence="2" key="1">
    <citation type="journal article" date="2019" name="Int. J. Syst. Evol. Microbiol.">
        <title>The Global Catalogue of Microorganisms (GCM) 10K type strain sequencing project: providing services to taxonomists for standard genome sequencing and annotation.</title>
        <authorList>
            <consortium name="The Broad Institute Genomics Platform"/>
            <consortium name="The Broad Institute Genome Sequencing Center for Infectious Disease"/>
            <person name="Wu L."/>
            <person name="Ma J."/>
        </authorList>
    </citation>
    <scope>NUCLEOTIDE SEQUENCE [LARGE SCALE GENOMIC DNA]</scope>
    <source>
        <strain evidence="2">KCTC 42443</strain>
    </source>
</reference>
<evidence type="ECO:0000313" key="1">
    <source>
        <dbReference type="EMBL" id="GHE98906.1"/>
    </source>
</evidence>
<name>A0ABQ3IZ57_9RHOB</name>
<gene>
    <name evidence="1" type="ORF">GCM10016455_19650</name>
</gene>
<comment type="caution">
    <text evidence="1">The sequence shown here is derived from an EMBL/GenBank/DDBJ whole genome shotgun (WGS) entry which is preliminary data.</text>
</comment>
<evidence type="ECO:0008006" key="3">
    <source>
        <dbReference type="Google" id="ProtNLM"/>
    </source>
</evidence>
<proteinExistence type="predicted"/>
<keyword evidence="2" id="KW-1185">Reference proteome</keyword>
<dbReference type="Proteomes" id="UP000609802">
    <property type="component" value="Unassembled WGS sequence"/>
</dbReference>
<sequence>MWFTHFITLTSNNQMFTRHDMAARLRAWDARVNRNLVGPKWQKRVDERIYWIAFPEKADVNPHWHLLLQLLPEQIEEDEDRQGVCDWSFEDDVKHIWTRLVPSGTVDVQRIGSGMCRRDGAARYVTKSLGFEPNLESFVMSREYFKL</sequence>